<evidence type="ECO:0000259" key="9">
    <source>
        <dbReference type="Pfam" id="PF11799"/>
    </source>
</evidence>
<dbReference type="InterPro" id="IPR001126">
    <property type="entry name" value="UmuC"/>
</dbReference>
<dbReference type="Proteomes" id="UP001224644">
    <property type="component" value="Unassembled WGS sequence"/>
</dbReference>
<dbReference type="RefSeq" id="WP_238227494.1">
    <property type="nucleotide sequence ID" value="NZ_BPQD01000028.1"/>
</dbReference>
<protein>
    <recommendedName>
        <fullName evidence="3">DNA-directed DNA polymerase</fullName>
        <ecNumber evidence="3">2.7.7.7</ecNumber>
    </recommendedName>
</protein>
<keyword evidence="4" id="KW-0227">DNA damage</keyword>
<dbReference type="Pfam" id="PF00817">
    <property type="entry name" value="IMS"/>
    <property type="match status" value="1"/>
</dbReference>
<dbReference type="PANTHER" id="PTHR35369:SF2">
    <property type="entry name" value="BLR3025 PROTEIN"/>
    <property type="match status" value="1"/>
</dbReference>
<evidence type="ECO:0000256" key="3">
    <source>
        <dbReference type="ARBA" id="ARBA00012417"/>
    </source>
</evidence>
<reference evidence="11" key="1">
    <citation type="journal article" date="2019" name="Int. J. Syst. Evol. Microbiol.">
        <title>The Global Catalogue of Microorganisms (GCM) 10K type strain sequencing project: providing services to taxonomists for standard genome sequencing and annotation.</title>
        <authorList>
            <consortium name="The Broad Institute Genomics Platform"/>
            <consortium name="The Broad Institute Genome Sequencing Center for Infectious Disease"/>
            <person name="Wu L."/>
            <person name="Ma J."/>
        </authorList>
    </citation>
    <scope>NUCLEOTIDE SEQUENCE [LARGE SCALE GENOMIC DNA]</scope>
    <source>
        <strain evidence="11">CECT 7069</strain>
    </source>
</reference>
<proteinExistence type="predicted"/>
<feature type="region of interest" description="Disordered" evidence="7">
    <location>
        <begin position="24"/>
        <end position="43"/>
    </location>
</feature>
<dbReference type="InterPro" id="IPR017961">
    <property type="entry name" value="DNA_pol_Y-fam_little_finger"/>
</dbReference>
<dbReference type="InterPro" id="IPR050356">
    <property type="entry name" value="SulA_CellDiv_inhibitor"/>
</dbReference>
<gene>
    <name evidence="10" type="ORF">QWZ12_17865</name>
</gene>
<feature type="domain" description="DNA polymerase Y-family little finger" evidence="9">
    <location>
        <begin position="258"/>
        <end position="337"/>
    </location>
</feature>
<evidence type="ECO:0000256" key="5">
    <source>
        <dbReference type="ARBA" id="ARBA00025589"/>
    </source>
</evidence>
<organism evidence="10 11">
    <name type="scientific">Methylobacterium adhaesivum</name>
    <dbReference type="NCBI Taxonomy" id="333297"/>
    <lineage>
        <taxon>Bacteria</taxon>
        <taxon>Pseudomonadati</taxon>
        <taxon>Pseudomonadota</taxon>
        <taxon>Alphaproteobacteria</taxon>
        <taxon>Hyphomicrobiales</taxon>
        <taxon>Methylobacteriaceae</taxon>
        <taxon>Methylobacterium</taxon>
    </lineage>
</organism>
<dbReference type="PANTHER" id="PTHR35369">
    <property type="entry name" value="BLR3025 PROTEIN-RELATED"/>
    <property type="match status" value="1"/>
</dbReference>
<evidence type="ECO:0000256" key="4">
    <source>
        <dbReference type="ARBA" id="ARBA00022763"/>
    </source>
</evidence>
<comment type="cofactor">
    <cofactor evidence="1">
        <name>Mg(2+)</name>
        <dbReference type="ChEBI" id="CHEBI:18420"/>
    </cofactor>
</comment>
<dbReference type="EMBL" id="JAUFPX010000017">
    <property type="protein sequence ID" value="MDN3592463.1"/>
    <property type="molecule type" value="Genomic_DNA"/>
</dbReference>
<feature type="domain" description="UmuC" evidence="8">
    <location>
        <begin position="41"/>
        <end position="167"/>
    </location>
</feature>
<evidence type="ECO:0000256" key="7">
    <source>
        <dbReference type="SAM" id="MobiDB-lite"/>
    </source>
</evidence>
<dbReference type="CDD" id="cd03468">
    <property type="entry name" value="PolY_like"/>
    <property type="match status" value="1"/>
</dbReference>
<evidence type="ECO:0000313" key="11">
    <source>
        <dbReference type="Proteomes" id="UP001224644"/>
    </source>
</evidence>
<sequence>MPRIVSVWLEHWPVTRIRRAARVLAPGGPEGSPPDGSPDAPPLVVASGEATGLRLIAVDPRARALGLRPGEPLARARARSNTPLAVHPADPEADAAALERLCLWAKRYAPGVAAFGAAEGRDGLFLEVEGSSHLFGGETGLVADLARRLAANGLPARIAVAGSPGCAYALARHATGGHVPPGGEAEALGDLPVIALRLEAEIAVALARLGLRRIGDLLGAPRAPLARRFGEPLIRRLDQALGHRPEPLAPLDAPPAFGAARGFLDPIGHQGAIVATVKRLMEEIAPRLEAAGLGARALRLTLHRVDGVTRPLTLALSEPTRCPVQVGRLLDLRLDRLGPALDAGFGFETVRLDIVGTGPIANRQAEFSRDDRVGTGTSGLADALRQRLGRSILRLTPRQSHVPERAETAEPWRVTDVVLRRPDRTGLGRPRPLVLLTRGEAAEDMLAPDGPPQRFRWRRRLHRVAHADGPERIAGEWWSGPAPTRDYYVVEDEAGRRLWIYRQHPSPLEDPDAPPPAQPPRGAQVTGWFVHGMFA</sequence>
<feature type="region of interest" description="Disordered" evidence="7">
    <location>
        <begin position="505"/>
        <end position="524"/>
    </location>
</feature>
<name>A0ABT8BML0_9HYPH</name>
<evidence type="ECO:0000256" key="2">
    <source>
        <dbReference type="ARBA" id="ARBA00011245"/>
    </source>
</evidence>
<keyword evidence="11" id="KW-1185">Reference proteome</keyword>
<dbReference type="EC" id="2.7.7.7" evidence="3"/>
<accession>A0ABT8BML0</accession>
<feature type="compositionally biased region" description="Pro residues" evidence="7">
    <location>
        <begin position="31"/>
        <end position="41"/>
    </location>
</feature>
<comment type="subunit">
    <text evidence="2">Monomer.</text>
</comment>
<evidence type="ECO:0000256" key="1">
    <source>
        <dbReference type="ARBA" id="ARBA00001946"/>
    </source>
</evidence>
<comment type="catalytic activity">
    <reaction evidence="6">
        <text>DNA(n) + a 2'-deoxyribonucleoside 5'-triphosphate = DNA(n+1) + diphosphate</text>
        <dbReference type="Rhea" id="RHEA:22508"/>
        <dbReference type="Rhea" id="RHEA-COMP:17339"/>
        <dbReference type="Rhea" id="RHEA-COMP:17340"/>
        <dbReference type="ChEBI" id="CHEBI:33019"/>
        <dbReference type="ChEBI" id="CHEBI:61560"/>
        <dbReference type="ChEBI" id="CHEBI:173112"/>
        <dbReference type="EC" id="2.7.7.7"/>
    </reaction>
</comment>
<comment type="caution">
    <text evidence="10">The sequence shown here is derived from an EMBL/GenBank/DDBJ whole genome shotgun (WGS) entry which is preliminary data.</text>
</comment>
<dbReference type="SUPFAM" id="SSF56672">
    <property type="entry name" value="DNA/RNA polymerases"/>
    <property type="match status" value="1"/>
</dbReference>
<evidence type="ECO:0000313" key="10">
    <source>
        <dbReference type="EMBL" id="MDN3592463.1"/>
    </source>
</evidence>
<evidence type="ECO:0000259" key="8">
    <source>
        <dbReference type="Pfam" id="PF00817"/>
    </source>
</evidence>
<dbReference type="InterPro" id="IPR043502">
    <property type="entry name" value="DNA/RNA_pol_sf"/>
</dbReference>
<dbReference type="Pfam" id="PF11799">
    <property type="entry name" value="IMS_C"/>
    <property type="match status" value="1"/>
</dbReference>
<evidence type="ECO:0000256" key="6">
    <source>
        <dbReference type="ARBA" id="ARBA00049244"/>
    </source>
</evidence>
<comment type="function">
    <text evidence="5">Poorly processive, error-prone DNA polymerase involved in untargeted mutagenesis. Copies undamaged DNA at stalled replication forks, which arise in vivo from mismatched or misaligned primer ends. These misaligned primers can be extended by PolIV. Exhibits no 3'-5' exonuclease (proofreading) activity. May be involved in translesional synthesis, in conjunction with the beta clamp from PolIII.</text>
</comment>